<dbReference type="EMBL" id="KB744430">
    <property type="protein sequence ID" value="EOA95133.1"/>
    <property type="molecule type" value="Genomic_DNA"/>
</dbReference>
<protein>
    <submittedName>
        <fullName evidence="1">Uncharacterized protein</fullName>
    </submittedName>
</protein>
<organism evidence="1 2">
    <name type="scientific">Anas platyrhynchos</name>
    <name type="common">Mallard</name>
    <name type="synonym">Anas boschas</name>
    <dbReference type="NCBI Taxonomy" id="8839"/>
    <lineage>
        <taxon>Eukaryota</taxon>
        <taxon>Metazoa</taxon>
        <taxon>Chordata</taxon>
        <taxon>Craniata</taxon>
        <taxon>Vertebrata</taxon>
        <taxon>Euteleostomi</taxon>
        <taxon>Archelosauria</taxon>
        <taxon>Archosauria</taxon>
        <taxon>Dinosauria</taxon>
        <taxon>Saurischia</taxon>
        <taxon>Theropoda</taxon>
        <taxon>Coelurosauria</taxon>
        <taxon>Aves</taxon>
        <taxon>Neognathae</taxon>
        <taxon>Galloanserae</taxon>
        <taxon>Anseriformes</taxon>
        <taxon>Anatidae</taxon>
        <taxon>Anatinae</taxon>
        <taxon>Anas</taxon>
    </lineage>
</organism>
<evidence type="ECO:0000313" key="1">
    <source>
        <dbReference type="EMBL" id="EOA95133.1"/>
    </source>
</evidence>
<accession>R0KPH7</accession>
<reference evidence="2" key="1">
    <citation type="journal article" date="2013" name="Nat. Genet.">
        <title>The duck genome and transcriptome provide insight into an avian influenza virus reservoir species.</title>
        <authorList>
            <person name="Huang Y."/>
            <person name="Li Y."/>
            <person name="Burt D.W."/>
            <person name="Chen H."/>
            <person name="Zhang Y."/>
            <person name="Qian W."/>
            <person name="Kim H."/>
            <person name="Gan S."/>
            <person name="Zhao Y."/>
            <person name="Li J."/>
            <person name="Yi K."/>
            <person name="Feng H."/>
            <person name="Zhu P."/>
            <person name="Li B."/>
            <person name="Liu Q."/>
            <person name="Fairley S."/>
            <person name="Magor K.E."/>
            <person name="Du Z."/>
            <person name="Hu X."/>
            <person name="Goodman L."/>
            <person name="Tafer H."/>
            <person name="Vignal A."/>
            <person name="Lee T."/>
            <person name="Kim K.W."/>
            <person name="Sheng Z."/>
            <person name="An Y."/>
            <person name="Searle S."/>
            <person name="Herrero J."/>
            <person name="Groenen M.A."/>
            <person name="Crooijmans R.P."/>
            <person name="Faraut T."/>
            <person name="Cai Q."/>
            <person name="Webster R.G."/>
            <person name="Aldridge J.R."/>
            <person name="Warren W.C."/>
            <person name="Bartschat S."/>
            <person name="Kehr S."/>
            <person name="Marz M."/>
            <person name="Stadler P.F."/>
            <person name="Smith J."/>
            <person name="Kraus R.H."/>
            <person name="Zhao Y."/>
            <person name="Ren L."/>
            <person name="Fei J."/>
            <person name="Morisson M."/>
            <person name="Kaiser P."/>
            <person name="Griffin D.K."/>
            <person name="Rao M."/>
            <person name="Pitel F."/>
            <person name="Wang J."/>
            <person name="Li N."/>
        </authorList>
    </citation>
    <scope>NUCLEOTIDE SEQUENCE [LARGE SCALE GENOMIC DNA]</scope>
</reference>
<name>R0KPH7_ANAPL</name>
<proteinExistence type="predicted"/>
<dbReference type="AlphaFoldDB" id="R0KPH7"/>
<keyword evidence="2" id="KW-1185">Reference proteome</keyword>
<evidence type="ECO:0000313" key="2">
    <source>
        <dbReference type="Proteomes" id="UP000296049"/>
    </source>
</evidence>
<gene>
    <name evidence="1" type="ORF">Anapl_06690</name>
</gene>
<sequence length="296" mass="32563">MSLRHPGMFSIPAGVLLESDTANTKCQPNSPACCLLAKDGDTPISSFMEQAEDPFDNLQDSKRQQQLSFLTQGKNSVEMELICCYDSLRLLLGRKATNEKVERKGTFCLKSRYLAQKTELAFSADENLLNMTSRGRAVLPATPTHGAAAWETRWIRAAICRGNVGSMNTWICIQKKRGKERGSRSVLRDPGSNQPELAAGESAVGTLDVWAGLDLHSTRSFIRIAHRFQRCSPAVGTWNASCKSGKRLEEISSSIFLAPQHKLHHSLPAMNIGYGQAPTAGLEEQRHGPDTSRSTF</sequence>
<dbReference type="Proteomes" id="UP000296049">
    <property type="component" value="Unassembled WGS sequence"/>
</dbReference>